<dbReference type="SUPFAM" id="SSF53300">
    <property type="entry name" value="vWA-like"/>
    <property type="match status" value="1"/>
</dbReference>
<keyword evidence="1" id="KW-1133">Transmembrane helix</keyword>
<dbReference type="PANTHER" id="PTHR22550:SF18">
    <property type="entry name" value="VWFA DOMAIN-CONTAINING PROTEIN"/>
    <property type="match status" value="1"/>
</dbReference>
<dbReference type="PROSITE" id="PS50234">
    <property type="entry name" value="VWFA"/>
    <property type="match status" value="1"/>
</dbReference>
<name>Q3BPT8_XANE5</name>
<evidence type="ECO:0000259" key="2">
    <source>
        <dbReference type="PROSITE" id="PS50234"/>
    </source>
</evidence>
<dbReference type="KEGG" id="xcv:XCV3494"/>
<evidence type="ECO:0000313" key="3">
    <source>
        <dbReference type="EMBL" id="CAJ25225.1"/>
    </source>
</evidence>
<dbReference type="CDD" id="cd01467">
    <property type="entry name" value="vWA_BatA_type"/>
    <property type="match status" value="1"/>
</dbReference>
<dbReference type="InterPro" id="IPR036465">
    <property type="entry name" value="vWFA_dom_sf"/>
</dbReference>
<dbReference type="EMBL" id="AM039952">
    <property type="protein sequence ID" value="CAJ25225.1"/>
    <property type="molecule type" value="Genomic_DNA"/>
</dbReference>
<dbReference type="Proteomes" id="UP000007069">
    <property type="component" value="Chromosome"/>
</dbReference>
<keyword evidence="1" id="KW-0812">Transmembrane</keyword>
<dbReference type="SMART" id="SM00327">
    <property type="entry name" value="VWA"/>
    <property type="match status" value="1"/>
</dbReference>
<protein>
    <submittedName>
        <fullName evidence="3">Putative membrane protein</fullName>
    </submittedName>
</protein>
<reference evidence="3 4" key="1">
    <citation type="journal article" date="2005" name="J. Bacteriol.">
        <title>Insights into genome plasticity and pathogenicity of the plant pathogenic Bacterium Xanthomonas campestris pv. vesicatoria revealed by the complete genome sequence.</title>
        <authorList>
            <person name="Thieme F."/>
            <person name="Koebnik R."/>
            <person name="Bekel T."/>
            <person name="Berger C."/>
            <person name="Boch J."/>
            <person name="Buettner D."/>
            <person name="Caldana C."/>
            <person name="Gaigalat L."/>
            <person name="Goesmann A."/>
            <person name="Kay S."/>
            <person name="Kirchner O."/>
            <person name="Lanz C."/>
            <person name="Linke B."/>
            <person name="McHardy A.C."/>
            <person name="Meyer F."/>
            <person name="Mittenhuber G."/>
            <person name="Nies D.H."/>
            <person name="Niesbach-Kloesgen U."/>
            <person name="Patschkowski T."/>
            <person name="Rueckert C."/>
            <person name="Rupp O."/>
            <person name="Schneicker S."/>
            <person name="Schuster S.C."/>
            <person name="Vorhoelter F.J."/>
            <person name="Weber E."/>
            <person name="Puehler A."/>
            <person name="Bonas U."/>
            <person name="Bartels D."/>
            <person name="Kaiser O."/>
        </authorList>
    </citation>
    <scope>NUCLEOTIDE SEQUENCE [LARGE SCALE GENOMIC DNA]</scope>
    <source>
        <strain evidence="3 4">85-10</strain>
    </source>
</reference>
<feature type="domain" description="VWFA" evidence="2">
    <location>
        <begin position="213"/>
        <end position="406"/>
    </location>
</feature>
<keyword evidence="1" id="KW-0472">Membrane</keyword>
<dbReference type="eggNOG" id="COG2304">
    <property type="taxonomic scope" value="Bacteria"/>
</dbReference>
<dbReference type="Gene3D" id="3.40.50.410">
    <property type="entry name" value="von Willebrand factor, type A domain"/>
    <property type="match status" value="1"/>
</dbReference>
<proteinExistence type="predicted"/>
<dbReference type="InterPro" id="IPR050768">
    <property type="entry name" value="UPF0353/GerABKA_families"/>
</dbReference>
<dbReference type="HOGENOM" id="CLU_024570_0_1_6"/>
<accession>Q3BPT8</accession>
<dbReference type="STRING" id="456327.BJD11_05275"/>
<dbReference type="InterPro" id="IPR033881">
    <property type="entry name" value="vWA_BatA_type"/>
</dbReference>
<sequence length="451" mass="48190">MGLVVAPASVPAPLAGCVRCGTSARHDACAALGGRVGVAATCGAARRPAGRPLAGRGVVAVSGWTQAQGPGVFAGAGPGCTGRRLSARTHHQRSACGRSVGAAALCGVDAGPAMNWLQWSQWQDALAHCAWPWAWWLMPLPLLMWFWPQRRADAAALRVPYAEQLQAVAQAKSAPVLRMPRWLAWLAWFLLCAALARPQQLGEVIQPPREARQMMLAVDLSGSMSEPDMVLGGKVVDRLTAAKAVLSDFLDRRDGDRVGLLVFGQRAYALTPLTADLTSVRDQLSDSVVGLAGRETAIGDAIALSVKRLREQKQGQRVVVLLTDGVNTAGVLNPLKAAELAKAEGVRVHTIAFGGSGGYSLFGVPIPAGGNDDIDEDGLRKIAQQTGGRFFRARDTEELAGIYAELDRLEPVKGLGPSVQPRVERYYWPLGAAIVVALLAYLLPRRWQWTR</sequence>
<feature type="transmembrane region" description="Helical" evidence="1">
    <location>
        <begin position="426"/>
        <end position="443"/>
    </location>
</feature>
<organism evidence="4">
    <name type="scientific">Xanthomonas euvesicatoria pv. vesicatoria (strain 85-10)</name>
    <name type="common">Xanthomonas campestris pv. vesicatoria</name>
    <dbReference type="NCBI Taxonomy" id="316273"/>
    <lineage>
        <taxon>Bacteria</taxon>
        <taxon>Pseudomonadati</taxon>
        <taxon>Pseudomonadota</taxon>
        <taxon>Gammaproteobacteria</taxon>
        <taxon>Lysobacterales</taxon>
        <taxon>Lysobacteraceae</taxon>
        <taxon>Xanthomonas</taxon>
    </lineage>
</organism>
<evidence type="ECO:0000256" key="1">
    <source>
        <dbReference type="SAM" id="Phobius"/>
    </source>
</evidence>
<dbReference type="PANTHER" id="PTHR22550">
    <property type="entry name" value="SPORE GERMINATION PROTEIN"/>
    <property type="match status" value="1"/>
</dbReference>
<evidence type="ECO:0000313" key="4">
    <source>
        <dbReference type="Proteomes" id="UP000007069"/>
    </source>
</evidence>
<dbReference type="AlphaFoldDB" id="Q3BPT8"/>
<dbReference type="Pfam" id="PF00092">
    <property type="entry name" value="VWA"/>
    <property type="match status" value="1"/>
</dbReference>
<dbReference type="InterPro" id="IPR002035">
    <property type="entry name" value="VWF_A"/>
</dbReference>
<gene>
    <name evidence="3" type="ordered locus">XCV3494</name>
</gene>